<dbReference type="PANTHER" id="PTHR46310:SF7">
    <property type="entry name" value="AMIDASE 1"/>
    <property type="match status" value="1"/>
</dbReference>
<reference evidence="2 3" key="1">
    <citation type="submission" date="2017-03" db="EMBL/GenBank/DDBJ databases">
        <title>Genome analysis of strain PAMC 26577.</title>
        <authorList>
            <person name="Oh H.-M."/>
            <person name="Yang J.-A."/>
        </authorList>
    </citation>
    <scope>NUCLEOTIDE SEQUENCE [LARGE SCALE GENOMIC DNA]</scope>
    <source>
        <strain evidence="2 3">PAMC 26577</strain>
    </source>
</reference>
<dbReference type="SUPFAM" id="SSF75304">
    <property type="entry name" value="Amidase signature (AS) enzymes"/>
    <property type="match status" value="1"/>
</dbReference>
<dbReference type="AlphaFoldDB" id="A0A242M2D8"/>
<dbReference type="NCBIfam" id="NF006169">
    <property type="entry name" value="PRK08310.1"/>
    <property type="match status" value="1"/>
</dbReference>
<dbReference type="PANTHER" id="PTHR46310">
    <property type="entry name" value="AMIDASE 1"/>
    <property type="match status" value="1"/>
</dbReference>
<proteinExistence type="predicted"/>
<dbReference type="InterPro" id="IPR036928">
    <property type="entry name" value="AS_sf"/>
</dbReference>
<evidence type="ECO:0000313" key="3">
    <source>
        <dbReference type="Proteomes" id="UP000195221"/>
    </source>
</evidence>
<dbReference type="Gene3D" id="3.90.1300.10">
    <property type="entry name" value="Amidase signature (AS) domain"/>
    <property type="match status" value="1"/>
</dbReference>
<accession>A0A242M2D8</accession>
<comment type="caution">
    <text evidence="2">The sequence shown here is derived from an EMBL/GenBank/DDBJ whole genome shotgun (WGS) entry which is preliminary data.</text>
</comment>
<sequence length="414" mass="44249">MQQQSSLRIWHLPLRLEAAMPIALPRSAYRSFVPYPKVDVEHASNGSLSGLTFGVKDLFDVAGYPTGCGNPHMLAMSGVKSTHAFVVEQLLEAGAELSGKTYTDELAFSMIGKNVHFGMPSNGAAPDRITGGSSSGSASAVSNHLCDFAIGTDTGGSIRAPASNCGVFGLRPTHGKVSLDGCMALSPSLDTGGWLARDSKTLARVGKVLLGMDSGALTPNLEILTSVELADKLSDEVAAVFFEMLVHVSTRLDAKVRRERVSAMPIDEVCSAFRYIQGYEAWESHGSTIETYDLQLGETVRDRFSWSRSVTHEQSEASRVIRSEFRTDFVSRLSNNKVLAIPTMPSAAPLISADENTLDTYRANAIRMLCVSSLSGCPQISMPLMLIEGAPLGFSLIGPPGSDTELIALAGMIL</sequence>
<dbReference type="InterPro" id="IPR023631">
    <property type="entry name" value="Amidase_dom"/>
</dbReference>
<protein>
    <submittedName>
        <fullName evidence="2">Amidase</fullName>
    </submittedName>
</protein>
<organism evidence="2 3">
    <name type="scientific">Caballeronia sordidicola</name>
    <name type="common">Burkholderia sordidicola</name>
    <dbReference type="NCBI Taxonomy" id="196367"/>
    <lineage>
        <taxon>Bacteria</taxon>
        <taxon>Pseudomonadati</taxon>
        <taxon>Pseudomonadota</taxon>
        <taxon>Betaproteobacteria</taxon>
        <taxon>Burkholderiales</taxon>
        <taxon>Burkholderiaceae</taxon>
        <taxon>Caballeronia</taxon>
    </lineage>
</organism>
<name>A0A242M2D8_CABSO</name>
<dbReference type="InterPro" id="IPR020556">
    <property type="entry name" value="Amidase_CS"/>
</dbReference>
<dbReference type="Proteomes" id="UP000195221">
    <property type="component" value="Unassembled WGS sequence"/>
</dbReference>
<feature type="domain" description="Amidase" evidence="1">
    <location>
        <begin position="311"/>
        <end position="406"/>
    </location>
</feature>
<feature type="domain" description="Amidase" evidence="1">
    <location>
        <begin position="42"/>
        <end position="219"/>
    </location>
</feature>
<dbReference type="PROSITE" id="PS00571">
    <property type="entry name" value="AMIDASES"/>
    <property type="match status" value="1"/>
</dbReference>
<dbReference type="EMBL" id="NBTZ01000182">
    <property type="protein sequence ID" value="OTP65270.1"/>
    <property type="molecule type" value="Genomic_DNA"/>
</dbReference>
<evidence type="ECO:0000259" key="1">
    <source>
        <dbReference type="Pfam" id="PF01425"/>
    </source>
</evidence>
<dbReference type="Pfam" id="PF01425">
    <property type="entry name" value="Amidase"/>
    <property type="match status" value="2"/>
</dbReference>
<gene>
    <name evidence="2" type="ORF">PAMC26577_40590</name>
</gene>
<evidence type="ECO:0000313" key="2">
    <source>
        <dbReference type="EMBL" id="OTP65270.1"/>
    </source>
</evidence>